<protein>
    <submittedName>
        <fullName evidence="12">Methyl-accepting chemotaxis protein</fullName>
    </submittedName>
</protein>
<dbReference type="InterPro" id="IPR004090">
    <property type="entry name" value="Chemotax_Me-accpt_rcpt"/>
</dbReference>
<dbReference type="InterPro" id="IPR051310">
    <property type="entry name" value="MCP_chemotaxis"/>
</dbReference>
<dbReference type="PROSITE" id="PS50111">
    <property type="entry name" value="CHEMOTAXIS_TRANSDUC_2"/>
    <property type="match status" value="1"/>
</dbReference>
<comment type="subcellular location">
    <subcellularLocation>
        <location evidence="1">Cell membrane</location>
        <topology evidence="1">Multi-pass membrane protein</topology>
    </subcellularLocation>
</comment>
<proteinExistence type="inferred from homology"/>
<dbReference type="PROSITE" id="PS50885">
    <property type="entry name" value="HAMP"/>
    <property type="match status" value="1"/>
</dbReference>
<dbReference type="PANTHER" id="PTHR43531">
    <property type="entry name" value="PROTEIN ICFG"/>
    <property type="match status" value="1"/>
</dbReference>
<dbReference type="InterPro" id="IPR033480">
    <property type="entry name" value="sCache_2"/>
</dbReference>
<dbReference type="Gene3D" id="1.10.287.950">
    <property type="entry name" value="Methyl-accepting chemotaxis protein"/>
    <property type="match status" value="1"/>
</dbReference>
<keyword evidence="6 9" id="KW-0472">Membrane</keyword>
<dbReference type="PRINTS" id="PR00260">
    <property type="entry name" value="CHEMTRNSDUCR"/>
</dbReference>
<feature type="domain" description="HAMP" evidence="11">
    <location>
        <begin position="221"/>
        <end position="261"/>
    </location>
</feature>
<dbReference type="Proteomes" id="UP001139353">
    <property type="component" value="Unassembled WGS sequence"/>
</dbReference>
<dbReference type="GO" id="GO:0007165">
    <property type="term" value="P:signal transduction"/>
    <property type="evidence" value="ECO:0007669"/>
    <property type="project" value="UniProtKB-KW"/>
</dbReference>
<evidence type="ECO:0000259" key="11">
    <source>
        <dbReference type="PROSITE" id="PS50885"/>
    </source>
</evidence>
<dbReference type="SUPFAM" id="SSF58104">
    <property type="entry name" value="Methyl-accepting chemotaxis protein (MCP) signaling domain"/>
    <property type="match status" value="1"/>
</dbReference>
<evidence type="ECO:0000256" key="3">
    <source>
        <dbReference type="ARBA" id="ARBA00022481"/>
    </source>
</evidence>
<dbReference type="SMART" id="SM00283">
    <property type="entry name" value="MA"/>
    <property type="match status" value="1"/>
</dbReference>
<sequence length="511" mass="53950">MKLRHRILAIVASALAGVVLISLVGLQALRQNMREGREEQIIKIAQLCLGVMEHYHQLEASGALTREQAQAKAIEAISGLRHGDDYVFVRTTDNRMLVHADPKRVGQIDKGSPTADGRLTSEVYVQELAKSDRVFIDSFVARPGDPSHVPVAKLLGAMRFAPWDWVVGSGVFIDDLDAAFRSYALRFLAIGGVVFAVLAMLGTLLARSIQRQLGGDPQYAAEVVNRIAAGDLGQTVQVDGPDASLLASMQRMQEGLRGIVRRVREGSESIQQATAEVANGNLDLSNRTEQAAASLEQTSASMQQLAETVRHSAGAAQQAKQMALSASEVAREGGSVVTQVVATMEEISQSSRRINEIIGVIDGIAFQTNILALNAAVEAARAGEHGRGFAVVAGEVRTLAQRSATAAREIAGLIGNSTASVDGGSVLVQRAGATMHEIVSAVQGVSDIIAEISAATTQQNASIAEVGTAIVHMDQMTQQNAALVEEGAAAAASLKDQALSLNNAIGEFRLA</sequence>
<keyword evidence="8" id="KW-0807">Transducer</keyword>
<feature type="transmembrane region" description="Helical" evidence="9">
    <location>
        <begin position="183"/>
        <end position="206"/>
    </location>
</feature>
<dbReference type="FunFam" id="1.10.287.950:FF:000001">
    <property type="entry name" value="Methyl-accepting chemotaxis sensory transducer"/>
    <property type="match status" value="1"/>
</dbReference>
<keyword evidence="3" id="KW-0488">Methylation</keyword>
<dbReference type="EMBL" id="JAJLJH010000001">
    <property type="protein sequence ID" value="MCK9685588.1"/>
    <property type="molecule type" value="Genomic_DNA"/>
</dbReference>
<evidence type="ECO:0000256" key="4">
    <source>
        <dbReference type="ARBA" id="ARBA00022692"/>
    </source>
</evidence>
<keyword evidence="5 9" id="KW-1133">Transmembrane helix</keyword>
<evidence type="ECO:0000256" key="7">
    <source>
        <dbReference type="ARBA" id="ARBA00029447"/>
    </source>
</evidence>
<dbReference type="Pfam" id="PF00015">
    <property type="entry name" value="MCPsignal"/>
    <property type="match status" value="1"/>
</dbReference>
<evidence type="ECO:0000259" key="10">
    <source>
        <dbReference type="PROSITE" id="PS50111"/>
    </source>
</evidence>
<name>A0A9X1YIY6_9BURK</name>
<dbReference type="Pfam" id="PF17200">
    <property type="entry name" value="sCache_2"/>
    <property type="match status" value="1"/>
</dbReference>
<dbReference type="InterPro" id="IPR004089">
    <property type="entry name" value="MCPsignal_dom"/>
</dbReference>
<keyword evidence="2" id="KW-1003">Cell membrane</keyword>
<gene>
    <name evidence="12" type="ORF">LPC04_07695</name>
</gene>
<dbReference type="Gene3D" id="3.30.450.20">
    <property type="entry name" value="PAS domain"/>
    <property type="match status" value="1"/>
</dbReference>
<reference evidence="12" key="1">
    <citation type="submission" date="2021-11" db="EMBL/GenBank/DDBJ databases">
        <title>BS-T2-15 a new species belonging to the Comamonadaceae family isolated from the soil of a French oak forest.</title>
        <authorList>
            <person name="Mieszkin S."/>
            <person name="Alain K."/>
        </authorList>
    </citation>
    <scope>NUCLEOTIDE SEQUENCE</scope>
    <source>
        <strain evidence="12">BS-T2-15</strain>
    </source>
</reference>
<keyword evidence="13" id="KW-1185">Reference proteome</keyword>
<organism evidence="12 13">
    <name type="scientific">Scleromatobacter humisilvae</name>
    <dbReference type="NCBI Taxonomy" id="2897159"/>
    <lineage>
        <taxon>Bacteria</taxon>
        <taxon>Pseudomonadati</taxon>
        <taxon>Pseudomonadota</taxon>
        <taxon>Betaproteobacteria</taxon>
        <taxon>Burkholderiales</taxon>
        <taxon>Sphaerotilaceae</taxon>
        <taxon>Scleromatobacter</taxon>
    </lineage>
</organism>
<evidence type="ECO:0000256" key="8">
    <source>
        <dbReference type="PROSITE-ProRule" id="PRU00284"/>
    </source>
</evidence>
<evidence type="ECO:0000256" key="2">
    <source>
        <dbReference type="ARBA" id="ARBA00022475"/>
    </source>
</evidence>
<evidence type="ECO:0000256" key="1">
    <source>
        <dbReference type="ARBA" id="ARBA00004651"/>
    </source>
</evidence>
<dbReference type="PANTHER" id="PTHR43531:SF14">
    <property type="entry name" value="METHYL-ACCEPTING CHEMOTAXIS PROTEIN I-RELATED"/>
    <property type="match status" value="1"/>
</dbReference>
<comment type="similarity">
    <text evidence="7">Belongs to the methyl-accepting chemotaxis (MCP) protein family.</text>
</comment>
<evidence type="ECO:0000256" key="9">
    <source>
        <dbReference type="SAM" id="Phobius"/>
    </source>
</evidence>
<dbReference type="InterPro" id="IPR003660">
    <property type="entry name" value="HAMP_dom"/>
</dbReference>
<keyword evidence="4 9" id="KW-0812">Transmembrane</keyword>
<evidence type="ECO:0000313" key="13">
    <source>
        <dbReference type="Proteomes" id="UP001139353"/>
    </source>
</evidence>
<dbReference type="GO" id="GO:0004888">
    <property type="term" value="F:transmembrane signaling receptor activity"/>
    <property type="evidence" value="ECO:0007669"/>
    <property type="project" value="InterPro"/>
</dbReference>
<dbReference type="AlphaFoldDB" id="A0A9X1YIY6"/>
<dbReference type="CDD" id="cd11386">
    <property type="entry name" value="MCP_signal"/>
    <property type="match status" value="1"/>
</dbReference>
<comment type="caution">
    <text evidence="12">The sequence shown here is derived from an EMBL/GenBank/DDBJ whole genome shotgun (WGS) entry which is preliminary data.</text>
</comment>
<feature type="domain" description="Methyl-accepting transducer" evidence="10">
    <location>
        <begin position="266"/>
        <end position="495"/>
    </location>
</feature>
<evidence type="ECO:0000256" key="6">
    <source>
        <dbReference type="ARBA" id="ARBA00023136"/>
    </source>
</evidence>
<evidence type="ECO:0000256" key="5">
    <source>
        <dbReference type="ARBA" id="ARBA00022989"/>
    </source>
</evidence>
<accession>A0A9X1YIY6</accession>
<dbReference type="GO" id="GO:0005886">
    <property type="term" value="C:plasma membrane"/>
    <property type="evidence" value="ECO:0007669"/>
    <property type="project" value="UniProtKB-SubCell"/>
</dbReference>
<evidence type="ECO:0000313" key="12">
    <source>
        <dbReference type="EMBL" id="MCK9685588.1"/>
    </source>
</evidence>
<dbReference type="SMART" id="SM01049">
    <property type="entry name" value="Cache_2"/>
    <property type="match status" value="1"/>
</dbReference>
<dbReference type="RefSeq" id="WP_275681586.1">
    <property type="nucleotide sequence ID" value="NZ_JAJLJH010000001.1"/>
</dbReference>
<dbReference type="GO" id="GO:0006935">
    <property type="term" value="P:chemotaxis"/>
    <property type="evidence" value="ECO:0007669"/>
    <property type="project" value="InterPro"/>
</dbReference>